<keyword evidence="2" id="KW-0472">Membrane</keyword>
<feature type="compositionally biased region" description="Basic and acidic residues" evidence="1">
    <location>
        <begin position="532"/>
        <end position="543"/>
    </location>
</feature>
<feature type="compositionally biased region" description="Low complexity" evidence="1">
    <location>
        <begin position="215"/>
        <end position="224"/>
    </location>
</feature>
<sequence>MYSRVVSFVIIFISLAASSPIEETSTRSSAIEEGRKASIDNKKTENVVLDLMDVRTPPRIKLKQEKLKYEHSHPGVAIPVDEDSINIEESTTKKFNFYKLERPTTDSSISTWILLSGQPLTTNKPTVINSTNSAADDNKKNDTIVPIYNRTTKPSMTVNASNGVKEKIKFTEISKFNQKKRKSTTTSPPPTTTVAEIKKTENKVPEVKEKSKIYSTSASVSVSSGHKPENDKHATKSKKKITTTTTAKAPLSTDSSSKDESPAATTNTVTKVSTSESNMVNTTATNSSSIALESKDGSVSLTTEKQKKTSSGKKKKNKRRRKPASKESTALTSTNKIKNKNNAIGAQIYNYLSREIVPSLGVGLVGLMVTAGLASYFLYPFGVARRNFDIDRKDKGNFFYKDEYSGGMLEEDAIGQVIAGMPDNKLFPQINSKSSIPKNNYLNKFYRSNVQTSPIQYSQPHKRFPQENVSALFEREDNKRFVENNDNKVNNNKEEKRFVVGSVQKEEIQKVTPAAVPEHGPRSLGLSRIPRMKQDSSESSKDK</sequence>
<feature type="compositionally biased region" description="Polar residues" evidence="1">
    <location>
        <begin position="263"/>
        <end position="303"/>
    </location>
</feature>
<feature type="chain" id="PRO_5047358048" evidence="3">
    <location>
        <begin position="19"/>
        <end position="543"/>
    </location>
</feature>
<evidence type="ECO:0000256" key="3">
    <source>
        <dbReference type="SAM" id="SignalP"/>
    </source>
</evidence>
<accession>A0ABM5KG98</accession>
<name>A0ABM5KG98_DIAVI</name>
<evidence type="ECO:0000256" key="1">
    <source>
        <dbReference type="SAM" id="MobiDB-lite"/>
    </source>
</evidence>
<keyword evidence="2" id="KW-0812">Transmembrane</keyword>
<keyword evidence="5" id="KW-1185">Reference proteome</keyword>
<organism evidence="4 5">
    <name type="scientific">Diabrotica virgifera virgifera</name>
    <name type="common">western corn rootworm</name>
    <dbReference type="NCBI Taxonomy" id="50390"/>
    <lineage>
        <taxon>Eukaryota</taxon>
        <taxon>Metazoa</taxon>
        <taxon>Ecdysozoa</taxon>
        <taxon>Arthropoda</taxon>
        <taxon>Hexapoda</taxon>
        <taxon>Insecta</taxon>
        <taxon>Pterygota</taxon>
        <taxon>Neoptera</taxon>
        <taxon>Endopterygota</taxon>
        <taxon>Coleoptera</taxon>
        <taxon>Polyphaga</taxon>
        <taxon>Cucujiformia</taxon>
        <taxon>Chrysomeloidea</taxon>
        <taxon>Chrysomelidae</taxon>
        <taxon>Galerucinae</taxon>
        <taxon>Diabroticina</taxon>
        <taxon>Diabroticites</taxon>
        <taxon>Diabrotica</taxon>
    </lineage>
</organism>
<dbReference type="EnsemblMetazoa" id="XM_050653265.1">
    <property type="protein sequence ID" value="XP_050509222.1"/>
    <property type="gene ID" value="LOC126886374"/>
</dbReference>
<dbReference type="Proteomes" id="UP001652700">
    <property type="component" value="Unplaced"/>
</dbReference>
<evidence type="ECO:0000313" key="5">
    <source>
        <dbReference type="Proteomes" id="UP001652700"/>
    </source>
</evidence>
<feature type="region of interest" description="Disordered" evidence="1">
    <location>
        <begin position="509"/>
        <end position="543"/>
    </location>
</feature>
<proteinExistence type="predicted"/>
<feature type="compositionally biased region" description="Basic and acidic residues" evidence="1">
    <location>
        <begin position="196"/>
        <end position="212"/>
    </location>
</feature>
<feature type="compositionally biased region" description="Basic residues" evidence="1">
    <location>
        <begin position="308"/>
        <end position="323"/>
    </location>
</feature>
<protein>
    <submittedName>
        <fullName evidence="4">Uncharacterized protein</fullName>
    </submittedName>
</protein>
<dbReference type="RefSeq" id="XP_050509222.1">
    <property type="nucleotide sequence ID" value="XM_050653265.1"/>
</dbReference>
<feature type="transmembrane region" description="Helical" evidence="2">
    <location>
        <begin position="356"/>
        <end position="379"/>
    </location>
</feature>
<evidence type="ECO:0000313" key="4">
    <source>
        <dbReference type="EnsemblMetazoa" id="XP_050509222.1"/>
    </source>
</evidence>
<reference evidence="4" key="1">
    <citation type="submission" date="2025-05" db="UniProtKB">
        <authorList>
            <consortium name="EnsemblMetazoa"/>
        </authorList>
    </citation>
    <scope>IDENTIFICATION</scope>
</reference>
<feature type="signal peptide" evidence="3">
    <location>
        <begin position="1"/>
        <end position="18"/>
    </location>
</feature>
<keyword evidence="2" id="KW-1133">Transmembrane helix</keyword>
<dbReference type="GeneID" id="126886374"/>
<keyword evidence="3" id="KW-0732">Signal</keyword>
<evidence type="ECO:0000256" key="2">
    <source>
        <dbReference type="SAM" id="Phobius"/>
    </source>
</evidence>
<feature type="region of interest" description="Disordered" evidence="1">
    <location>
        <begin position="175"/>
        <end position="334"/>
    </location>
</feature>